<dbReference type="GO" id="GO:0004721">
    <property type="term" value="F:phosphoprotein phosphatase activity"/>
    <property type="evidence" value="ECO:0007669"/>
    <property type="project" value="UniProtKB-KW"/>
</dbReference>
<keyword evidence="2" id="KW-0378">Hydrolase</keyword>
<dbReference type="Gene3D" id="3.60.40.10">
    <property type="entry name" value="PPM-type phosphatase domain"/>
    <property type="match status" value="1"/>
</dbReference>
<keyword evidence="3" id="KW-0904">Protein phosphatase</keyword>
<protein>
    <submittedName>
        <fullName evidence="6">PPM-type phosphatase domain-containing protein</fullName>
    </submittedName>
</protein>
<evidence type="ECO:0000259" key="4">
    <source>
        <dbReference type="Pfam" id="PF00481"/>
    </source>
</evidence>
<dbReference type="PROSITE" id="PS01032">
    <property type="entry name" value="PPM_1"/>
    <property type="match status" value="1"/>
</dbReference>
<organism evidence="5 6">
    <name type="scientific">Romanomermis culicivorax</name>
    <name type="common">Nematode worm</name>
    <dbReference type="NCBI Taxonomy" id="13658"/>
    <lineage>
        <taxon>Eukaryota</taxon>
        <taxon>Metazoa</taxon>
        <taxon>Ecdysozoa</taxon>
        <taxon>Nematoda</taxon>
        <taxon>Enoplea</taxon>
        <taxon>Dorylaimia</taxon>
        <taxon>Mermithida</taxon>
        <taxon>Mermithoidea</taxon>
        <taxon>Mermithidae</taxon>
        <taxon>Romanomermis</taxon>
    </lineage>
</organism>
<name>A0A915JTU0_ROMCU</name>
<feature type="domain" description="PPM-type phosphatase" evidence="4">
    <location>
        <begin position="25"/>
        <end position="115"/>
    </location>
</feature>
<keyword evidence="1" id="KW-0479">Metal-binding</keyword>
<dbReference type="SUPFAM" id="SSF81606">
    <property type="entry name" value="PP2C-like"/>
    <property type="match status" value="1"/>
</dbReference>
<keyword evidence="5" id="KW-1185">Reference proteome</keyword>
<evidence type="ECO:0000313" key="6">
    <source>
        <dbReference type="WBParaSite" id="nRc.2.0.1.t29681-RA"/>
    </source>
</evidence>
<proteinExistence type="predicted"/>
<evidence type="ECO:0000256" key="2">
    <source>
        <dbReference type="ARBA" id="ARBA00022801"/>
    </source>
</evidence>
<dbReference type="WBParaSite" id="nRc.2.0.1.t29681-RA">
    <property type="protein sequence ID" value="nRc.2.0.1.t29681-RA"/>
    <property type="gene ID" value="nRc.2.0.1.g29681"/>
</dbReference>
<dbReference type="InterPro" id="IPR036457">
    <property type="entry name" value="PPM-type-like_dom_sf"/>
</dbReference>
<dbReference type="InterPro" id="IPR001932">
    <property type="entry name" value="PPM-type_phosphatase-like_dom"/>
</dbReference>
<dbReference type="GO" id="GO:0046872">
    <property type="term" value="F:metal ion binding"/>
    <property type="evidence" value="ECO:0007669"/>
    <property type="project" value="UniProtKB-KW"/>
</dbReference>
<dbReference type="Proteomes" id="UP000887565">
    <property type="component" value="Unplaced"/>
</dbReference>
<accession>A0A915JTU0</accession>
<dbReference type="OMA" id="IETHQAM"/>
<evidence type="ECO:0000256" key="1">
    <source>
        <dbReference type="ARBA" id="ARBA00022723"/>
    </source>
</evidence>
<dbReference type="Pfam" id="PF00481">
    <property type="entry name" value="PP2C"/>
    <property type="match status" value="1"/>
</dbReference>
<evidence type="ECO:0000313" key="5">
    <source>
        <dbReference type="Proteomes" id="UP000887565"/>
    </source>
</evidence>
<dbReference type="InterPro" id="IPR000222">
    <property type="entry name" value="PP2C_BS"/>
</dbReference>
<evidence type="ECO:0000256" key="3">
    <source>
        <dbReference type="ARBA" id="ARBA00022912"/>
    </source>
</evidence>
<dbReference type="AlphaFoldDB" id="A0A915JTU0"/>
<sequence length="136" mass="15457">MPCVLHDACVSGRSDNNRLNLNGLRLSVCSTQGGRRYMEDRIHLHCQRNQSGRVEYIFLGVFDGHGGSYASEYAKNSLRLNIVSNPYFNSMNDESIMKSIRDGFIETHQAMWKNYGLMFPDTNVFLSGNDQDVILD</sequence>
<reference evidence="6" key="1">
    <citation type="submission" date="2022-11" db="UniProtKB">
        <authorList>
            <consortium name="WormBaseParasite"/>
        </authorList>
    </citation>
    <scope>IDENTIFICATION</scope>
</reference>